<dbReference type="Proteomes" id="UP000000600">
    <property type="component" value="Unassembled WGS sequence"/>
</dbReference>
<evidence type="ECO:0000313" key="2">
    <source>
        <dbReference type="Proteomes" id="UP000000600"/>
    </source>
</evidence>
<dbReference type="HOGENOM" id="CLU_3360812_0_0_1"/>
<dbReference type="RefSeq" id="XP_052287154.1">
    <property type="nucleotide sequence ID" value="XM_052431177.1"/>
</dbReference>
<dbReference type="EMBL" id="CT868552">
    <property type="protein sequence ID" value="CAK85969.1"/>
    <property type="molecule type" value="Genomic_DNA"/>
</dbReference>
<sequence length="36" mass="4703">MKYINVNYRNLQQRFYESYQLQCIYFHRISEIQLHY</sequence>
<protein>
    <submittedName>
        <fullName evidence="1">Uncharacterized protein</fullName>
    </submittedName>
</protein>
<dbReference type="AlphaFoldDB" id="A0DSF2"/>
<gene>
    <name evidence="1" type="ORF">GSPATT00019673001</name>
</gene>
<evidence type="ECO:0000313" key="1">
    <source>
        <dbReference type="EMBL" id="CAK85969.1"/>
    </source>
</evidence>
<reference evidence="1 2" key="1">
    <citation type="journal article" date="2006" name="Nature">
        <title>Global trends of whole-genome duplications revealed by the ciliate Paramecium tetraurelia.</title>
        <authorList>
            <consortium name="Genoscope"/>
            <person name="Aury J.-M."/>
            <person name="Jaillon O."/>
            <person name="Duret L."/>
            <person name="Noel B."/>
            <person name="Jubin C."/>
            <person name="Porcel B.M."/>
            <person name="Segurens B."/>
            <person name="Daubin V."/>
            <person name="Anthouard V."/>
            <person name="Aiach N."/>
            <person name="Arnaiz O."/>
            <person name="Billaut A."/>
            <person name="Beisson J."/>
            <person name="Blanc I."/>
            <person name="Bouhouche K."/>
            <person name="Camara F."/>
            <person name="Duharcourt S."/>
            <person name="Guigo R."/>
            <person name="Gogendeau D."/>
            <person name="Katinka M."/>
            <person name="Keller A.-M."/>
            <person name="Kissmehl R."/>
            <person name="Klotz C."/>
            <person name="Koll F."/>
            <person name="Le Moue A."/>
            <person name="Lepere C."/>
            <person name="Malinsky S."/>
            <person name="Nowacki M."/>
            <person name="Nowak J.K."/>
            <person name="Plattner H."/>
            <person name="Poulain J."/>
            <person name="Ruiz F."/>
            <person name="Serrano V."/>
            <person name="Zagulski M."/>
            <person name="Dessen P."/>
            <person name="Betermier M."/>
            <person name="Weissenbach J."/>
            <person name="Scarpelli C."/>
            <person name="Schachter V."/>
            <person name="Sperling L."/>
            <person name="Meyer E."/>
            <person name="Cohen J."/>
            <person name="Wincker P."/>
        </authorList>
    </citation>
    <scope>NUCLEOTIDE SEQUENCE [LARGE SCALE GENOMIC DNA]</scope>
    <source>
        <strain evidence="1 2">Stock d4-2</strain>
    </source>
</reference>
<name>A0DSF2_PARTE</name>
<keyword evidence="2" id="KW-1185">Reference proteome</keyword>
<dbReference type="InParanoid" id="A0DSF2"/>
<proteinExistence type="predicted"/>
<accession>A0DSF2</accession>
<organism evidence="1 2">
    <name type="scientific">Paramecium tetraurelia</name>
    <dbReference type="NCBI Taxonomy" id="5888"/>
    <lineage>
        <taxon>Eukaryota</taxon>
        <taxon>Sar</taxon>
        <taxon>Alveolata</taxon>
        <taxon>Ciliophora</taxon>
        <taxon>Intramacronucleata</taxon>
        <taxon>Oligohymenophorea</taxon>
        <taxon>Peniculida</taxon>
        <taxon>Parameciidae</taxon>
        <taxon>Paramecium</taxon>
    </lineage>
</organism>
<dbReference type="GeneID" id="76803718"/>